<sequence>MIRLQCGMGVVDYSRRVPPSTPRCALLSAQCAEPTPHAAQVSPDVHSRPQPPPLRQCSRQQYTVEVELERAQPVQSSSMCFFSCVGKVRH</sequence>
<dbReference type="EMBL" id="ML122259">
    <property type="protein sequence ID" value="RPD62484.1"/>
    <property type="molecule type" value="Genomic_DNA"/>
</dbReference>
<keyword evidence="3" id="KW-1185">Reference proteome</keyword>
<evidence type="ECO:0000256" key="1">
    <source>
        <dbReference type="SAM" id="MobiDB-lite"/>
    </source>
</evidence>
<organism evidence="2 3">
    <name type="scientific">Lentinus tigrinus ALCF2SS1-6</name>
    <dbReference type="NCBI Taxonomy" id="1328759"/>
    <lineage>
        <taxon>Eukaryota</taxon>
        <taxon>Fungi</taxon>
        <taxon>Dikarya</taxon>
        <taxon>Basidiomycota</taxon>
        <taxon>Agaricomycotina</taxon>
        <taxon>Agaricomycetes</taxon>
        <taxon>Polyporales</taxon>
        <taxon>Polyporaceae</taxon>
        <taxon>Lentinus</taxon>
    </lineage>
</organism>
<accession>A0A5C2SGZ8</accession>
<evidence type="ECO:0000313" key="2">
    <source>
        <dbReference type="EMBL" id="RPD62484.1"/>
    </source>
</evidence>
<dbReference type="Proteomes" id="UP000313359">
    <property type="component" value="Unassembled WGS sequence"/>
</dbReference>
<feature type="region of interest" description="Disordered" evidence="1">
    <location>
        <begin position="35"/>
        <end position="56"/>
    </location>
</feature>
<name>A0A5C2SGZ8_9APHY</name>
<proteinExistence type="predicted"/>
<evidence type="ECO:0000313" key="3">
    <source>
        <dbReference type="Proteomes" id="UP000313359"/>
    </source>
</evidence>
<dbReference type="AlphaFoldDB" id="A0A5C2SGZ8"/>
<reference evidence="2" key="1">
    <citation type="journal article" date="2018" name="Genome Biol. Evol.">
        <title>Genomics and development of Lentinus tigrinus, a white-rot wood-decaying mushroom with dimorphic fruiting bodies.</title>
        <authorList>
            <person name="Wu B."/>
            <person name="Xu Z."/>
            <person name="Knudson A."/>
            <person name="Carlson A."/>
            <person name="Chen N."/>
            <person name="Kovaka S."/>
            <person name="LaButti K."/>
            <person name="Lipzen A."/>
            <person name="Pennachio C."/>
            <person name="Riley R."/>
            <person name="Schakwitz W."/>
            <person name="Umezawa K."/>
            <person name="Ohm R.A."/>
            <person name="Grigoriev I.V."/>
            <person name="Nagy L.G."/>
            <person name="Gibbons J."/>
            <person name="Hibbett D."/>
        </authorList>
    </citation>
    <scope>NUCLEOTIDE SEQUENCE [LARGE SCALE GENOMIC DNA]</scope>
    <source>
        <strain evidence="2">ALCF2SS1-6</strain>
    </source>
</reference>
<protein>
    <submittedName>
        <fullName evidence="2">Uncharacterized protein</fullName>
    </submittedName>
</protein>
<gene>
    <name evidence="2" type="ORF">L227DRAFT_37642</name>
</gene>